<keyword evidence="3" id="KW-1185">Reference proteome</keyword>
<gene>
    <name evidence="2" type="ORF">A6302_01972</name>
</gene>
<organism evidence="2 3">
    <name type="scientific">Methylobrevis pamukkalensis</name>
    <dbReference type="NCBI Taxonomy" id="1439726"/>
    <lineage>
        <taxon>Bacteria</taxon>
        <taxon>Pseudomonadati</taxon>
        <taxon>Pseudomonadota</taxon>
        <taxon>Alphaproteobacteria</taxon>
        <taxon>Hyphomicrobiales</taxon>
        <taxon>Pleomorphomonadaceae</taxon>
        <taxon>Methylobrevis</taxon>
    </lineage>
</organism>
<dbReference type="PATRIC" id="fig|1439726.3.peg.2087"/>
<protein>
    <submittedName>
        <fullName evidence="2">Uncharacterized protein</fullName>
    </submittedName>
</protein>
<comment type="caution">
    <text evidence="2">The sequence shown here is derived from an EMBL/GenBank/DDBJ whole genome shotgun (WGS) entry which is preliminary data.</text>
</comment>
<sequence>MLILCVVHAAIRREAEPAAADSMTAADLLTAMRLLREVEGERTLVSPQPVVTPVVETPEDEAERRAPERRNPDHGEPTLSAVEPVGEASVTPLPSRGMKRE</sequence>
<evidence type="ECO:0000313" key="2">
    <source>
        <dbReference type="EMBL" id="ODN70687.1"/>
    </source>
</evidence>
<feature type="compositionally biased region" description="Low complexity" evidence="1">
    <location>
        <begin position="47"/>
        <end position="56"/>
    </location>
</feature>
<evidence type="ECO:0000313" key="3">
    <source>
        <dbReference type="Proteomes" id="UP000094622"/>
    </source>
</evidence>
<feature type="compositionally biased region" description="Basic and acidic residues" evidence="1">
    <location>
        <begin position="62"/>
        <end position="76"/>
    </location>
</feature>
<evidence type="ECO:0000256" key="1">
    <source>
        <dbReference type="SAM" id="MobiDB-lite"/>
    </source>
</evidence>
<dbReference type="Proteomes" id="UP000094622">
    <property type="component" value="Unassembled WGS sequence"/>
</dbReference>
<proteinExistence type="predicted"/>
<name>A0A1E3H2Y4_9HYPH</name>
<feature type="region of interest" description="Disordered" evidence="1">
    <location>
        <begin position="44"/>
        <end position="101"/>
    </location>
</feature>
<reference evidence="2 3" key="1">
    <citation type="submission" date="2016-07" db="EMBL/GenBank/DDBJ databases">
        <title>Draft Genome Sequence of Methylobrevis pamukkalensis PK2.</title>
        <authorList>
            <person name="Vasilenko O.V."/>
            <person name="Doronina N.V."/>
            <person name="Shmareva M.N."/>
            <person name="Tarlachkov S.V."/>
            <person name="Mustakhimov I."/>
            <person name="Trotsenko Y.A."/>
        </authorList>
    </citation>
    <scope>NUCLEOTIDE SEQUENCE [LARGE SCALE GENOMIC DNA]</scope>
    <source>
        <strain evidence="2 3">PK2</strain>
    </source>
</reference>
<dbReference type="EMBL" id="MCRJ01000042">
    <property type="protein sequence ID" value="ODN70687.1"/>
    <property type="molecule type" value="Genomic_DNA"/>
</dbReference>
<accession>A0A1E3H2Y4</accession>
<dbReference type="AlphaFoldDB" id="A0A1E3H2Y4"/>